<dbReference type="EMBL" id="CAEZTD010000120">
    <property type="protein sequence ID" value="CAB4570410.1"/>
    <property type="molecule type" value="Genomic_DNA"/>
</dbReference>
<dbReference type="InterPro" id="IPR050570">
    <property type="entry name" value="Cell_wall_metabolism_enzyme"/>
</dbReference>
<dbReference type="Pfam" id="PF01551">
    <property type="entry name" value="Peptidase_M23"/>
    <property type="match status" value="1"/>
</dbReference>
<keyword evidence="1" id="KW-0732">Signal</keyword>
<feature type="domain" description="M23ase beta-sheet core" evidence="2">
    <location>
        <begin position="79"/>
        <end position="148"/>
    </location>
</feature>
<dbReference type="PANTHER" id="PTHR21666">
    <property type="entry name" value="PEPTIDASE-RELATED"/>
    <property type="match status" value="1"/>
</dbReference>
<dbReference type="PANTHER" id="PTHR21666:SF289">
    <property type="entry name" value="L-ALA--D-GLU ENDOPEPTIDASE"/>
    <property type="match status" value="1"/>
</dbReference>
<protein>
    <submittedName>
        <fullName evidence="3">Unannotated protein</fullName>
    </submittedName>
</protein>
<evidence type="ECO:0000259" key="2">
    <source>
        <dbReference type="Pfam" id="PF01551"/>
    </source>
</evidence>
<dbReference type="GO" id="GO:0004222">
    <property type="term" value="F:metalloendopeptidase activity"/>
    <property type="evidence" value="ECO:0007669"/>
    <property type="project" value="TreeGrafter"/>
</dbReference>
<dbReference type="AlphaFoldDB" id="A0A6J6E1N0"/>
<dbReference type="CDD" id="cd12797">
    <property type="entry name" value="M23_peptidase"/>
    <property type="match status" value="1"/>
</dbReference>
<dbReference type="InterPro" id="IPR011055">
    <property type="entry name" value="Dup_hybrid_motif"/>
</dbReference>
<organism evidence="3">
    <name type="scientific">freshwater metagenome</name>
    <dbReference type="NCBI Taxonomy" id="449393"/>
    <lineage>
        <taxon>unclassified sequences</taxon>
        <taxon>metagenomes</taxon>
        <taxon>ecological metagenomes</taxon>
    </lineage>
</organism>
<accession>A0A6J6E1N0</accession>
<reference evidence="3" key="1">
    <citation type="submission" date="2020-05" db="EMBL/GenBank/DDBJ databases">
        <authorList>
            <person name="Chiriac C."/>
            <person name="Salcher M."/>
            <person name="Ghai R."/>
            <person name="Kavagutti S V."/>
        </authorList>
    </citation>
    <scope>NUCLEOTIDE SEQUENCE</scope>
</reference>
<dbReference type="SUPFAM" id="SSF51261">
    <property type="entry name" value="Duplicated hybrid motif"/>
    <property type="match status" value="1"/>
</dbReference>
<evidence type="ECO:0000256" key="1">
    <source>
        <dbReference type="ARBA" id="ARBA00022729"/>
    </source>
</evidence>
<sequence length="200" mass="21379">MRIHRRRRHTFVPVRSARRWPVTVGAGVSLLVAASLSAAILPAEPAFAGVLSNSWVWPVDAPRTVTREFRAPATEYSAGHRGIDIAVVEGQDVRSPDSGRVVFAGLVAGRGVITVDHGGGVVSSIEPVRAVVSVGDSVESGQRLGMVDFADVVWSDAHACACVHLGARYQGFYVSPRVLLERARPSVLKPWGAGPTIQRE</sequence>
<evidence type="ECO:0000313" key="3">
    <source>
        <dbReference type="EMBL" id="CAB4570410.1"/>
    </source>
</evidence>
<gene>
    <name evidence="3" type="ORF">UFOPK1591_01265</name>
</gene>
<name>A0A6J6E1N0_9ZZZZ</name>
<dbReference type="Gene3D" id="2.70.70.10">
    <property type="entry name" value="Glucose Permease (Domain IIA)"/>
    <property type="match status" value="1"/>
</dbReference>
<dbReference type="InterPro" id="IPR016047">
    <property type="entry name" value="M23ase_b-sheet_dom"/>
</dbReference>
<proteinExistence type="predicted"/>